<evidence type="ECO:0000256" key="3">
    <source>
        <dbReference type="ARBA" id="ARBA00022729"/>
    </source>
</evidence>
<dbReference type="Pfam" id="PF14322">
    <property type="entry name" value="SusD-like_3"/>
    <property type="match status" value="1"/>
</dbReference>
<sequence length="561" mass="62569">MKLKNILIAASLSTSLLIGCGEKFLDVQPTDQVSTEAFFASEADHEKALVGVYGILSRDYYEWTYQPLNMLSDLMSDDSYAGGGAGGSDQIEWQLMGQFNLTAANNQTTQAWKKCYVAIQRANTLINNFNSDVFSQKEAADGMLGEATMLRAHFYYELARHYENIVIVDLAAGESEITQSPVDETYAYIAKDMLDAIELLPDSQEHGSGRLDKWGATAELAKMFVFYTGYYKKDALPVLDGQPITRTDMIGKLEDLFLNSGRMLEADYATLWGATGDWTNESLFEIPHADTGWDQWQTEKLGNMGCQMAGPRGYKVNKDNSNYLTGGWGFGIPSKELVNAYEAGDMRKDVTIISAEKLLDDAWRVNPDHESGNPKGLLEVGHAWTGYFTFKYTTHASITPATWEAMNFPQNYVYIRLADMYLTAAILYKQEGNQGKADEYVNLIRARAGLTAKSNVTMDDIYDERRVELAMEGHRYFDVLGRGLEYAKQELDITNYTVSKGPADDPKYTEVSGGVFGDDLRGELGVPAHFEVTFDVAKKGFWPIPQSELDQLGSLKQNAGY</sequence>
<dbReference type="GO" id="GO:0009279">
    <property type="term" value="C:cell outer membrane"/>
    <property type="evidence" value="ECO:0007669"/>
    <property type="project" value="UniProtKB-SubCell"/>
</dbReference>
<evidence type="ECO:0000313" key="8">
    <source>
        <dbReference type="EMBL" id="QWG02734.1"/>
    </source>
</evidence>
<dbReference type="Pfam" id="PF07980">
    <property type="entry name" value="SusD_RagB"/>
    <property type="match status" value="1"/>
</dbReference>
<feature type="domain" description="RagB/SusD" evidence="6">
    <location>
        <begin position="314"/>
        <end position="561"/>
    </location>
</feature>
<keyword evidence="9" id="KW-1185">Reference proteome</keyword>
<gene>
    <name evidence="8" type="ORF">KMW28_03925</name>
</gene>
<accession>A0AAX1N5L2</accession>
<name>A0AAX1N5L2_9BACT</name>
<dbReference type="InterPro" id="IPR011990">
    <property type="entry name" value="TPR-like_helical_dom_sf"/>
</dbReference>
<organism evidence="8 9">
    <name type="scientific">Flammeovirga yaeyamensis</name>
    <dbReference type="NCBI Taxonomy" id="367791"/>
    <lineage>
        <taxon>Bacteria</taxon>
        <taxon>Pseudomonadati</taxon>
        <taxon>Bacteroidota</taxon>
        <taxon>Cytophagia</taxon>
        <taxon>Cytophagales</taxon>
        <taxon>Flammeovirgaceae</taxon>
        <taxon>Flammeovirga</taxon>
    </lineage>
</organism>
<comment type="subcellular location">
    <subcellularLocation>
        <location evidence="1">Cell outer membrane</location>
    </subcellularLocation>
</comment>
<evidence type="ECO:0000256" key="5">
    <source>
        <dbReference type="ARBA" id="ARBA00023237"/>
    </source>
</evidence>
<dbReference type="InterPro" id="IPR033985">
    <property type="entry name" value="SusD-like_N"/>
</dbReference>
<evidence type="ECO:0000313" key="9">
    <source>
        <dbReference type="Proteomes" id="UP000678679"/>
    </source>
</evidence>
<dbReference type="Proteomes" id="UP000678679">
    <property type="component" value="Chromosome 1"/>
</dbReference>
<dbReference type="EMBL" id="CP076132">
    <property type="protein sequence ID" value="QWG02734.1"/>
    <property type="molecule type" value="Genomic_DNA"/>
</dbReference>
<evidence type="ECO:0000259" key="7">
    <source>
        <dbReference type="Pfam" id="PF14322"/>
    </source>
</evidence>
<protein>
    <submittedName>
        <fullName evidence="8">RagB/SusD family nutrient uptake outer membrane protein</fullName>
    </submittedName>
</protein>
<feature type="domain" description="SusD-like N-terminal" evidence="7">
    <location>
        <begin position="23"/>
        <end position="224"/>
    </location>
</feature>
<dbReference type="InterPro" id="IPR012944">
    <property type="entry name" value="SusD_RagB_dom"/>
</dbReference>
<evidence type="ECO:0000259" key="6">
    <source>
        <dbReference type="Pfam" id="PF07980"/>
    </source>
</evidence>
<dbReference type="RefSeq" id="WP_169667158.1">
    <property type="nucleotide sequence ID" value="NZ_CP076132.1"/>
</dbReference>
<keyword evidence="3" id="KW-0732">Signal</keyword>
<reference evidence="8 9" key="1">
    <citation type="submission" date="2021-05" db="EMBL/GenBank/DDBJ databases">
        <title>Comparative genomic studies on the polysaccharide-degrading batcterial strains of the Flammeovirga genus.</title>
        <authorList>
            <person name="Zewei F."/>
            <person name="Zheng Z."/>
            <person name="Yu L."/>
            <person name="Ruyue G."/>
            <person name="Yanhong M."/>
            <person name="Yuanyuan C."/>
            <person name="Jingyan G."/>
            <person name="Wenjun H."/>
        </authorList>
    </citation>
    <scope>NUCLEOTIDE SEQUENCE [LARGE SCALE GENOMIC DNA]</scope>
    <source>
        <strain evidence="8 9">NBRC:100898</strain>
    </source>
</reference>
<keyword evidence="4" id="KW-0472">Membrane</keyword>
<dbReference type="Gene3D" id="1.25.40.390">
    <property type="match status" value="1"/>
</dbReference>
<evidence type="ECO:0000256" key="4">
    <source>
        <dbReference type="ARBA" id="ARBA00023136"/>
    </source>
</evidence>
<dbReference type="KEGG" id="fya:KMW28_03925"/>
<dbReference type="PROSITE" id="PS51257">
    <property type="entry name" value="PROKAR_LIPOPROTEIN"/>
    <property type="match status" value="1"/>
</dbReference>
<dbReference type="AlphaFoldDB" id="A0AAX1N5L2"/>
<evidence type="ECO:0000256" key="2">
    <source>
        <dbReference type="ARBA" id="ARBA00006275"/>
    </source>
</evidence>
<keyword evidence="5" id="KW-0998">Cell outer membrane</keyword>
<comment type="similarity">
    <text evidence="2">Belongs to the SusD family.</text>
</comment>
<evidence type="ECO:0000256" key="1">
    <source>
        <dbReference type="ARBA" id="ARBA00004442"/>
    </source>
</evidence>
<proteinExistence type="inferred from homology"/>
<dbReference type="SUPFAM" id="SSF48452">
    <property type="entry name" value="TPR-like"/>
    <property type="match status" value="1"/>
</dbReference>